<name>A0A8B6GKV6_MYTGA</name>
<evidence type="ECO:0000256" key="1">
    <source>
        <dbReference type="SAM" id="MobiDB-lite"/>
    </source>
</evidence>
<feature type="transmembrane region" description="Helical" evidence="2">
    <location>
        <begin position="230"/>
        <end position="254"/>
    </location>
</feature>
<feature type="region of interest" description="Disordered" evidence="1">
    <location>
        <begin position="282"/>
        <end position="307"/>
    </location>
</feature>
<dbReference type="Proteomes" id="UP000596742">
    <property type="component" value="Unassembled WGS sequence"/>
</dbReference>
<proteinExistence type="predicted"/>
<accession>A0A8B6GKV6</accession>
<dbReference type="OrthoDB" id="6104909at2759"/>
<dbReference type="AlphaFoldDB" id="A0A8B6GKV6"/>
<feature type="compositionally biased region" description="Basic and acidic residues" evidence="1">
    <location>
        <begin position="199"/>
        <end position="209"/>
    </location>
</feature>
<keyword evidence="4" id="KW-1185">Reference proteome</keyword>
<keyword evidence="2" id="KW-1133">Transmembrane helix</keyword>
<feature type="region of interest" description="Disordered" evidence="1">
    <location>
        <begin position="199"/>
        <end position="218"/>
    </location>
</feature>
<sequence>MIGNYGIEFPPVLCTSQRSYIPPDKDQSGGVSLTDIWQQNANNMNQMLGGFSPCKMEFSGPSSQMSYGNQFGNFKPGAVGKRSVEKTEHCPCPGVDNKGCPTCLCSTFGDGHIDGLVPPSTSPGTVHPSAEFKLTNQTRSFKNVTTTTLQTTKETSPEISTVLTTVSEISSVNFFITSTTPNKKPKAKQDDLIPEYKLNDNQKVHDNSEQTKNSTGSTRVVRLPSDATTVYIGIITGLATVLCFVIVTSVLFLYKWRKATENLKHEQNELYFTEKSFRISMERQHGRNQDDQHEQERSVSMSSNYPTPPDSEISMDSVFTLDQTTDVKSPINSPSYGEQLSAPLMSPGSTVFPYPPEAYRHEYLELM</sequence>
<protein>
    <submittedName>
        <fullName evidence="3">Uncharacterized protein</fullName>
    </submittedName>
</protein>
<evidence type="ECO:0000313" key="3">
    <source>
        <dbReference type="EMBL" id="VDI65155.1"/>
    </source>
</evidence>
<evidence type="ECO:0000256" key="2">
    <source>
        <dbReference type="SAM" id="Phobius"/>
    </source>
</evidence>
<reference evidence="3" key="1">
    <citation type="submission" date="2018-11" db="EMBL/GenBank/DDBJ databases">
        <authorList>
            <person name="Alioto T."/>
            <person name="Alioto T."/>
        </authorList>
    </citation>
    <scope>NUCLEOTIDE SEQUENCE</scope>
</reference>
<dbReference type="EMBL" id="UYJE01008587">
    <property type="protein sequence ID" value="VDI65155.1"/>
    <property type="molecule type" value="Genomic_DNA"/>
</dbReference>
<keyword evidence="2" id="KW-0812">Transmembrane</keyword>
<comment type="caution">
    <text evidence="3">The sequence shown here is derived from an EMBL/GenBank/DDBJ whole genome shotgun (WGS) entry which is preliminary data.</text>
</comment>
<keyword evidence="2" id="KW-0472">Membrane</keyword>
<organism evidence="3 4">
    <name type="scientific">Mytilus galloprovincialis</name>
    <name type="common">Mediterranean mussel</name>
    <dbReference type="NCBI Taxonomy" id="29158"/>
    <lineage>
        <taxon>Eukaryota</taxon>
        <taxon>Metazoa</taxon>
        <taxon>Spiralia</taxon>
        <taxon>Lophotrochozoa</taxon>
        <taxon>Mollusca</taxon>
        <taxon>Bivalvia</taxon>
        <taxon>Autobranchia</taxon>
        <taxon>Pteriomorphia</taxon>
        <taxon>Mytilida</taxon>
        <taxon>Mytiloidea</taxon>
        <taxon>Mytilidae</taxon>
        <taxon>Mytilinae</taxon>
        <taxon>Mytilus</taxon>
    </lineage>
</organism>
<feature type="compositionally biased region" description="Basic and acidic residues" evidence="1">
    <location>
        <begin position="282"/>
        <end position="297"/>
    </location>
</feature>
<gene>
    <name evidence="3" type="ORF">MGAL_10B049477</name>
</gene>
<evidence type="ECO:0000313" key="4">
    <source>
        <dbReference type="Proteomes" id="UP000596742"/>
    </source>
</evidence>